<gene>
    <name evidence="1" type="ORF">K402DRAFT_221632</name>
</gene>
<evidence type="ECO:0000313" key="2">
    <source>
        <dbReference type="Proteomes" id="UP000800041"/>
    </source>
</evidence>
<name>A0A6G1GLN0_9PEZI</name>
<evidence type="ECO:0000313" key="1">
    <source>
        <dbReference type="EMBL" id="KAF1981720.1"/>
    </source>
</evidence>
<keyword evidence="2" id="KW-1185">Reference proteome</keyword>
<dbReference type="EMBL" id="ML977194">
    <property type="protein sequence ID" value="KAF1981720.1"/>
    <property type="molecule type" value="Genomic_DNA"/>
</dbReference>
<sequence>MLSERRDEGGVLASLDSRDVADFGHLRERERSLQHDISCNNFSNHRPLSTLCHMTSLQVYLFFSSPVIVEKYEVQ</sequence>
<dbReference type="AlphaFoldDB" id="A0A6G1GLN0"/>
<accession>A0A6G1GLN0</accession>
<organism evidence="1 2">
    <name type="scientific">Aulographum hederae CBS 113979</name>
    <dbReference type="NCBI Taxonomy" id="1176131"/>
    <lineage>
        <taxon>Eukaryota</taxon>
        <taxon>Fungi</taxon>
        <taxon>Dikarya</taxon>
        <taxon>Ascomycota</taxon>
        <taxon>Pezizomycotina</taxon>
        <taxon>Dothideomycetes</taxon>
        <taxon>Pleosporomycetidae</taxon>
        <taxon>Aulographales</taxon>
        <taxon>Aulographaceae</taxon>
    </lineage>
</organism>
<reference evidence="1" key="1">
    <citation type="journal article" date="2020" name="Stud. Mycol.">
        <title>101 Dothideomycetes genomes: a test case for predicting lifestyles and emergence of pathogens.</title>
        <authorList>
            <person name="Haridas S."/>
            <person name="Albert R."/>
            <person name="Binder M."/>
            <person name="Bloem J."/>
            <person name="Labutti K."/>
            <person name="Salamov A."/>
            <person name="Andreopoulos B."/>
            <person name="Baker S."/>
            <person name="Barry K."/>
            <person name="Bills G."/>
            <person name="Bluhm B."/>
            <person name="Cannon C."/>
            <person name="Castanera R."/>
            <person name="Culley D."/>
            <person name="Daum C."/>
            <person name="Ezra D."/>
            <person name="Gonzalez J."/>
            <person name="Henrissat B."/>
            <person name="Kuo A."/>
            <person name="Liang C."/>
            <person name="Lipzen A."/>
            <person name="Lutzoni F."/>
            <person name="Magnuson J."/>
            <person name="Mondo S."/>
            <person name="Nolan M."/>
            <person name="Ohm R."/>
            <person name="Pangilinan J."/>
            <person name="Park H.-J."/>
            <person name="Ramirez L."/>
            <person name="Alfaro M."/>
            <person name="Sun H."/>
            <person name="Tritt A."/>
            <person name="Yoshinaga Y."/>
            <person name="Zwiers L.-H."/>
            <person name="Turgeon B."/>
            <person name="Goodwin S."/>
            <person name="Spatafora J."/>
            <person name="Crous P."/>
            <person name="Grigoriev I."/>
        </authorList>
    </citation>
    <scope>NUCLEOTIDE SEQUENCE</scope>
    <source>
        <strain evidence="1">CBS 113979</strain>
    </source>
</reference>
<protein>
    <submittedName>
        <fullName evidence="1">Uncharacterized protein</fullName>
    </submittedName>
</protein>
<dbReference type="Proteomes" id="UP000800041">
    <property type="component" value="Unassembled WGS sequence"/>
</dbReference>
<proteinExistence type="predicted"/>